<sequence>MGFGFVPASTGGLGPELAHKRLESQIRLTLLSENEVFFIIEVICVNVKRIWEEEAENVKRILPQAIRDELREKKKEMLQEKVAKFEPKEERQSSEKM</sequence>
<protein>
    <submittedName>
        <fullName evidence="1">Uncharacterized protein</fullName>
    </submittedName>
</protein>
<dbReference type="Proteomes" id="UP000499080">
    <property type="component" value="Unassembled WGS sequence"/>
</dbReference>
<evidence type="ECO:0000313" key="2">
    <source>
        <dbReference type="Proteomes" id="UP000499080"/>
    </source>
</evidence>
<accession>A0A4Y2ECA9</accession>
<proteinExistence type="predicted"/>
<gene>
    <name evidence="1" type="ORF">AVEN_127734_1</name>
</gene>
<comment type="caution">
    <text evidence="1">The sequence shown here is derived from an EMBL/GenBank/DDBJ whole genome shotgun (WGS) entry which is preliminary data.</text>
</comment>
<reference evidence="1 2" key="1">
    <citation type="journal article" date="2019" name="Sci. Rep.">
        <title>Orb-weaving spider Araneus ventricosus genome elucidates the spidroin gene catalogue.</title>
        <authorList>
            <person name="Kono N."/>
            <person name="Nakamura H."/>
            <person name="Ohtoshi R."/>
            <person name="Moran D.A.P."/>
            <person name="Shinohara A."/>
            <person name="Yoshida Y."/>
            <person name="Fujiwara M."/>
            <person name="Mori M."/>
            <person name="Tomita M."/>
            <person name="Arakawa K."/>
        </authorList>
    </citation>
    <scope>NUCLEOTIDE SEQUENCE [LARGE SCALE GENOMIC DNA]</scope>
</reference>
<evidence type="ECO:0000313" key="1">
    <source>
        <dbReference type="EMBL" id="GBM26770.1"/>
    </source>
</evidence>
<dbReference type="EMBL" id="BGPR01000569">
    <property type="protein sequence ID" value="GBM26770.1"/>
    <property type="molecule type" value="Genomic_DNA"/>
</dbReference>
<dbReference type="AlphaFoldDB" id="A0A4Y2ECA9"/>
<name>A0A4Y2ECA9_ARAVE</name>
<organism evidence="1 2">
    <name type="scientific">Araneus ventricosus</name>
    <name type="common">Orbweaver spider</name>
    <name type="synonym">Epeira ventricosa</name>
    <dbReference type="NCBI Taxonomy" id="182803"/>
    <lineage>
        <taxon>Eukaryota</taxon>
        <taxon>Metazoa</taxon>
        <taxon>Ecdysozoa</taxon>
        <taxon>Arthropoda</taxon>
        <taxon>Chelicerata</taxon>
        <taxon>Arachnida</taxon>
        <taxon>Araneae</taxon>
        <taxon>Araneomorphae</taxon>
        <taxon>Entelegynae</taxon>
        <taxon>Araneoidea</taxon>
        <taxon>Araneidae</taxon>
        <taxon>Araneus</taxon>
    </lineage>
</organism>
<keyword evidence="2" id="KW-1185">Reference proteome</keyword>